<dbReference type="PANTHER" id="PTHR43391">
    <property type="entry name" value="RETINOL DEHYDROGENASE-RELATED"/>
    <property type="match status" value="1"/>
</dbReference>
<keyword evidence="3" id="KW-0560">Oxidoreductase</keyword>
<evidence type="ECO:0000256" key="1">
    <source>
        <dbReference type="ARBA" id="ARBA00006484"/>
    </source>
</evidence>
<dbReference type="Pfam" id="PF00106">
    <property type="entry name" value="adh_short"/>
    <property type="match status" value="1"/>
</dbReference>
<keyword evidence="2" id="KW-0521">NADP</keyword>
<dbReference type="InterPro" id="IPR002347">
    <property type="entry name" value="SDR_fam"/>
</dbReference>
<dbReference type="GO" id="GO:0016705">
    <property type="term" value="F:oxidoreductase activity, acting on paired donors, with incorporation or reduction of molecular oxygen"/>
    <property type="evidence" value="ECO:0007669"/>
    <property type="project" value="InterPro"/>
</dbReference>
<name>A0A7S3V2G3_9STRA</name>
<keyword evidence="4" id="KW-0732">Signal</keyword>
<evidence type="ECO:0000256" key="3">
    <source>
        <dbReference type="ARBA" id="ARBA00023002"/>
    </source>
</evidence>
<dbReference type="PROSITE" id="PS00086">
    <property type="entry name" value="CYTOCHROME_P450"/>
    <property type="match status" value="1"/>
</dbReference>
<dbReference type="PRINTS" id="PR00081">
    <property type="entry name" value="GDHRDH"/>
</dbReference>
<feature type="chain" id="PRO_5030979048" evidence="4">
    <location>
        <begin position="24"/>
        <end position="355"/>
    </location>
</feature>
<dbReference type="Gene3D" id="3.40.50.720">
    <property type="entry name" value="NAD(P)-binding Rossmann-like Domain"/>
    <property type="match status" value="1"/>
</dbReference>
<evidence type="ECO:0000313" key="5">
    <source>
        <dbReference type="EMBL" id="CAE0447814.1"/>
    </source>
</evidence>
<dbReference type="GO" id="GO:0005506">
    <property type="term" value="F:iron ion binding"/>
    <property type="evidence" value="ECO:0007669"/>
    <property type="project" value="InterPro"/>
</dbReference>
<protein>
    <submittedName>
        <fullName evidence="5">Uncharacterized protein</fullName>
    </submittedName>
</protein>
<comment type="similarity">
    <text evidence="1">Belongs to the short-chain dehydrogenases/reductases (SDR) family.</text>
</comment>
<reference evidence="5" key="1">
    <citation type="submission" date="2021-01" db="EMBL/GenBank/DDBJ databases">
        <authorList>
            <person name="Corre E."/>
            <person name="Pelletier E."/>
            <person name="Niang G."/>
            <person name="Scheremetjew M."/>
            <person name="Finn R."/>
            <person name="Kale V."/>
            <person name="Holt S."/>
            <person name="Cochrane G."/>
            <person name="Meng A."/>
            <person name="Brown T."/>
            <person name="Cohen L."/>
        </authorList>
    </citation>
    <scope>NUCLEOTIDE SEQUENCE</scope>
    <source>
        <strain evidence="5">GSBS06</strain>
    </source>
</reference>
<dbReference type="EMBL" id="HBIN01023108">
    <property type="protein sequence ID" value="CAE0447814.1"/>
    <property type="molecule type" value="Transcribed_RNA"/>
</dbReference>
<dbReference type="AlphaFoldDB" id="A0A7S3V2G3"/>
<evidence type="ECO:0000256" key="2">
    <source>
        <dbReference type="ARBA" id="ARBA00022857"/>
    </source>
</evidence>
<sequence>MGSIVRKLRVPLLLLGAAAVLRSRLSLKTKSLAKTLTPGEKAIFELAKTFDDAALLLARVAFDTYSLGLLLLTVLPYRLMRALVGAETKPRQGPKFETVFITGASAGIGSGLAQKYACTGTKLYLLSCKDPELETVAETCRSLGSEVETFDVNVCDQDRMKSIVDHIESERPIDLVIANAGIAPKVCGVTEARTIFEVNVMGVLNTVLPVIEYMRKRNRGHVAFMSSLGGYAPGTNRYMTPYVATKTAIRAFGEGLRNCLGREGVGVTVICPGFTQSKMTDDLIARGCRLYSLWNNDDATSLMKEGIDANEPEVSFPAHLSIVTRIMGNMPPWQRELALPLLRFGDPFYILDKQN</sequence>
<dbReference type="SUPFAM" id="SSF51735">
    <property type="entry name" value="NAD(P)-binding Rossmann-fold domains"/>
    <property type="match status" value="1"/>
</dbReference>
<accession>A0A7S3V2G3</accession>
<dbReference type="InterPro" id="IPR036291">
    <property type="entry name" value="NAD(P)-bd_dom_sf"/>
</dbReference>
<feature type="signal peptide" evidence="4">
    <location>
        <begin position="1"/>
        <end position="23"/>
    </location>
</feature>
<proteinExistence type="inferred from homology"/>
<dbReference type="PANTHER" id="PTHR43391:SF14">
    <property type="entry name" value="DEHYDROGENASE_REDUCTASE SDR FAMILY PROTEIN 7-LIKE"/>
    <property type="match status" value="1"/>
</dbReference>
<organism evidence="5">
    <name type="scientific">Aplanochytrium stocchinoi</name>
    <dbReference type="NCBI Taxonomy" id="215587"/>
    <lineage>
        <taxon>Eukaryota</taxon>
        <taxon>Sar</taxon>
        <taxon>Stramenopiles</taxon>
        <taxon>Bigyra</taxon>
        <taxon>Labyrinthulomycetes</taxon>
        <taxon>Thraustochytrida</taxon>
        <taxon>Thraustochytriidae</taxon>
        <taxon>Aplanochytrium</taxon>
    </lineage>
</organism>
<dbReference type="GO" id="GO:0005829">
    <property type="term" value="C:cytosol"/>
    <property type="evidence" value="ECO:0007669"/>
    <property type="project" value="TreeGrafter"/>
</dbReference>
<evidence type="ECO:0000256" key="4">
    <source>
        <dbReference type="SAM" id="SignalP"/>
    </source>
</evidence>
<dbReference type="InterPro" id="IPR017972">
    <property type="entry name" value="Cyt_P450_CS"/>
</dbReference>
<gene>
    <name evidence="5" type="ORF">ASTO00021_LOCUS17777</name>
</gene>